<name>A0ABY0GW00_9PEZI</name>
<gene>
    <name evidence="1" type="ORF">DL762_010160</name>
</gene>
<dbReference type="Proteomes" id="UP000294003">
    <property type="component" value="Unassembled WGS sequence"/>
</dbReference>
<dbReference type="Gene3D" id="3.40.30.10">
    <property type="entry name" value="Glutaredoxin"/>
    <property type="match status" value="1"/>
</dbReference>
<proteinExistence type="predicted"/>
<comment type="caution">
    <text evidence="1">The sequence shown here is derived from an EMBL/GenBank/DDBJ whole genome shotgun (WGS) entry which is preliminary data.</text>
</comment>
<sequence>MGASNPCLRTTDVATGASQFVYESTSIMQYFEELYPDSPMQPKSAIVRAKMLDILEKINLTTIDLNYFLRNTVPELGALMGLEAADQSRAAAMNARSCVTKGILKIQEWAAENGMTPTSGWLTPGVDGPGLADVAFVSTHRFIELVYSFDAVGDERLRTLAAWYERFKQLPWWKELEDREGIEPPVLGFGKHSRASWFQQEKDNEWIHITQSSSDRTS</sequence>
<protein>
    <recommendedName>
        <fullName evidence="3">GST N-terminal domain-containing protein</fullName>
    </recommendedName>
</protein>
<reference evidence="1 2" key="1">
    <citation type="submission" date="2018-06" db="EMBL/GenBank/DDBJ databases">
        <title>Complete Genomes of Monosporascus.</title>
        <authorList>
            <person name="Robinson A.J."/>
            <person name="Natvig D.O."/>
        </authorList>
    </citation>
    <scope>NUCLEOTIDE SEQUENCE [LARGE SCALE GENOMIC DNA]</scope>
    <source>
        <strain evidence="1 2">CBS 609.92</strain>
    </source>
</reference>
<evidence type="ECO:0008006" key="3">
    <source>
        <dbReference type="Google" id="ProtNLM"/>
    </source>
</evidence>
<organism evidence="1 2">
    <name type="scientific">Monosporascus cannonballus</name>
    <dbReference type="NCBI Taxonomy" id="155416"/>
    <lineage>
        <taxon>Eukaryota</taxon>
        <taxon>Fungi</taxon>
        <taxon>Dikarya</taxon>
        <taxon>Ascomycota</taxon>
        <taxon>Pezizomycotina</taxon>
        <taxon>Sordariomycetes</taxon>
        <taxon>Xylariomycetidae</taxon>
        <taxon>Xylariales</taxon>
        <taxon>Xylariales incertae sedis</taxon>
        <taxon>Monosporascus</taxon>
    </lineage>
</organism>
<evidence type="ECO:0000313" key="2">
    <source>
        <dbReference type="Proteomes" id="UP000294003"/>
    </source>
</evidence>
<keyword evidence="2" id="KW-1185">Reference proteome</keyword>
<dbReference type="Gene3D" id="1.20.1050.10">
    <property type="match status" value="1"/>
</dbReference>
<dbReference type="SUPFAM" id="SSF47616">
    <property type="entry name" value="GST C-terminal domain-like"/>
    <property type="match status" value="1"/>
</dbReference>
<dbReference type="EMBL" id="QJNS01000708">
    <property type="protein sequence ID" value="RYO75107.1"/>
    <property type="molecule type" value="Genomic_DNA"/>
</dbReference>
<accession>A0ABY0GW00</accession>
<dbReference type="InterPro" id="IPR036282">
    <property type="entry name" value="Glutathione-S-Trfase_C_sf"/>
</dbReference>
<evidence type="ECO:0000313" key="1">
    <source>
        <dbReference type="EMBL" id="RYO75107.1"/>
    </source>
</evidence>